<protein>
    <submittedName>
        <fullName evidence="1">Uncharacterized protein</fullName>
    </submittedName>
</protein>
<organism evidence="1 2">
    <name type="scientific">Ixodes persulcatus</name>
    <name type="common">Taiga tick</name>
    <dbReference type="NCBI Taxonomy" id="34615"/>
    <lineage>
        <taxon>Eukaryota</taxon>
        <taxon>Metazoa</taxon>
        <taxon>Ecdysozoa</taxon>
        <taxon>Arthropoda</taxon>
        <taxon>Chelicerata</taxon>
        <taxon>Arachnida</taxon>
        <taxon>Acari</taxon>
        <taxon>Parasitiformes</taxon>
        <taxon>Ixodida</taxon>
        <taxon>Ixodoidea</taxon>
        <taxon>Ixodidae</taxon>
        <taxon>Ixodinae</taxon>
        <taxon>Ixodes</taxon>
    </lineage>
</organism>
<keyword evidence="2" id="KW-1185">Reference proteome</keyword>
<comment type="caution">
    <text evidence="1">The sequence shown here is derived from an EMBL/GenBank/DDBJ whole genome shotgun (WGS) entry which is preliminary data.</text>
</comment>
<proteinExistence type="predicted"/>
<sequence length="436" mass="48823">MSRDNLDEQSVMPTMEISTDQTRTNDRGNTWHLAHYRNGKLRPIPATAEGLPVNGEAFHTKGQTSHAKKRLEPLPKGGFKIVMRPRDGMDLGRWKPFQINEYLARATGTSSAREMSNKIQIQINSNQNILAVHTEDEETARALTRVHQLTLGGKSYPSYTYLAAPDDSIKGVIHDVKPGSTTEELLDFIRVGNGPQIITARMLGQSSSALITFEGRKLPSYVIYSASRQRVLPYRPPRHICARCLREGHRADVCPTPTIRICTQCATQDPTPDHACTPKCVLCDGQHPTGDKMCQKRYNDLQSRQDSTTKQPETVPEWAKVLMNTLTRITSRVDRIEQQLMSPEMELKSPTPPPAQPEDAQQTIALLQETVARLQEQLRAATEKEQIVKKARKTDVRSQPYVIPQHANQQATYTQPATLNLHTAATTPNLNDGMPK</sequence>
<reference evidence="1 2" key="1">
    <citation type="journal article" date="2020" name="Cell">
        <title>Large-Scale Comparative Analyses of Tick Genomes Elucidate Their Genetic Diversity and Vector Capacities.</title>
        <authorList>
            <consortium name="Tick Genome and Microbiome Consortium (TIGMIC)"/>
            <person name="Jia N."/>
            <person name="Wang J."/>
            <person name="Shi W."/>
            <person name="Du L."/>
            <person name="Sun Y."/>
            <person name="Zhan W."/>
            <person name="Jiang J.F."/>
            <person name="Wang Q."/>
            <person name="Zhang B."/>
            <person name="Ji P."/>
            <person name="Bell-Sakyi L."/>
            <person name="Cui X.M."/>
            <person name="Yuan T.T."/>
            <person name="Jiang B.G."/>
            <person name="Yang W.F."/>
            <person name="Lam T.T."/>
            <person name="Chang Q.C."/>
            <person name="Ding S.J."/>
            <person name="Wang X.J."/>
            <person name="Zhu J.G."/>
            <person name="Ruan X.D."/>
            <person name="Zhao L."/>
            <person name="Wei J.T."/>
            <person name="Ye R.Z."/>
            <person name="Que T.C."/>
            <person name="Du C.H."/>
            <person name="Zhou Y.H."/>
            <person name="Cheng J.X."/>
            <person name="Dai P.F."/>
            <person name="Guo W.B."/>
            <person name="Han X.H."/>
            <person name="Huang E.J."/>
            <person name="Li L.F."/>
            <person name="Wei W."/>
            <person name="Gao Y.C."/>
            <person name="Liu J.Z."/>
            <person name="Shao H.Z."/>
            <person name="Wang X."/>
            <person name="Wang C.C."/>
            <person name="Yang T.C."/>
            <person name="Huo Q.B."/>
            <person name="Li W."/>
            <person name="Chen H.Y."/>
            <person name="Chen S.E."/>
            <person name="Zhou L.G."/>
            <person name="Ni X.B."/>
            <person name="Tian J.H."/>
            <person name="Sheng Y."/>
            <person name="Liu T."/>
            <person name="Pan Y.S."/>
            <person name="Xia L.Y."/>
            <person name="Li J."/>
            <person name="Zhao F."/>
            <person name="Cao W.C."/>
        </authorList>
    </citation>
    <scope>NUCLEOTIDE SEQUENCE [LARGE SCALE GENOMIC DNA]</scope>
    <source>
        <strain evidence="1">Iper-2018</strain>
    </source>
</reference>
<dbReference type="EMBL" id="JABSTQ010009480">
    <property type="protein sequence ID" value="KAG0428795.1"/>
    <property type="molecule type" value="Genomic_DNA"/>
</dbReference>
<evidence type="ECO:0000313" key="2">
    <source>
        <dbReference type="Proteomes" id="UP000805193"/>
    </source>
</evidence>
<gene>
    <name evidence="1" type="ORF">HPB47_024246</name>
</gene>
<accession>A0AC60Q758</accession>
<dbReference type="Proteomes" id="UP000805193">
    <property type="component" value="Unassembled WGS sequence"/>
</dbReference>
<evidence type="ECO:0000313" key="1">
    <source>
        <dbReference type="EMBL" id="KAG0428795.1"/>
    </source>
</evidence>
<name>A0AC60Q758_IXOPE</name>